<dbReference type="PANTHER" id="PTHR28141">
    <property type="entry name" value="2',3'-CYCLIC-NUCLEOTIDE 3'-PHOSPHODIESTERASE"/>
    <property type="match status" value="1"/>
</dbReference>
<proteinExistence type="predicted"/>
<dbReference type="GO" id="GO:0009187">
    <property type="term" value="P:cyclic nucleotide metabolic process"/>
    <property type="evidence" value="ECO:0007669"/>
    <property type="project" value="TreeGrafter"/>
</dbReference>
<evidence type="ECO:0000313" key="2">
    <source>
        <dbReference type="Proteomes" id="UP001218218"/>
    </source>
</evidence>
<comment type="caution">
    <text evidence="1">The sequence shown here is derived from an EMBL/GenBank/DDBJ whole genome shotgun (WGS) entry which is preliminary data.</text>
</comment>
<dbReference type="Pfam" id="PF07823">
    <property type="entry name" value="CPDase"/>
    <property type="match status" value="1"/>
</dbReference>
<dbReference type="InterPro" id="IPR009097">
    <property type="entry name" value="Cyclic_Pdiesterase"/>
</dbReference>
<keyword evidence="2" id="KW-1185">Reference proteome</keyword>
<sequence length="227" mass="25583">MGYSLWLMPSEGQRSALARLMEYRPSSYLKNPRSYSSKSFPHFEPHISLANFSLPHPPSLYTLLPSTLEPATAKFKSLHVGDKFLSSLSVTVEKTNGMMKLHDAVGAHLKRQNIEARSGRFPHMSLFYLDEATPGERQLLTERLRKRGLVTNTRDGILLHSAIDGAPVSLPGFDGQEIWLVDCTGQVAEWKVLDKRQLPPPGLRHYDQAPAQTAESGSGKWWRFRKD</sequence>
<evidence type="ECO:0000313" key="1">
    <source>
        <dbReference type="EMBL" id="KAJ7337464.1"/>
    </source>
</evidence>
<dbReference type="InterPro" id="IPR012386">
    <property type="entry name" value="Cyclic-nucl_3Pdiesterase"/>
</dbReference>
<name>A0AAD6ZSW3_9AGAR</name>
<organism evidence="1 2">
    <name type="scientific">Mycena albidolilacea</name>
    <dbReference type="NCBI Taxonomy" id="1033008"/>
    <lineage>
        <taxon>Eukaryota</taxon>
        <taxon>Fungi</taxon>
        <taxon>Dikarya</taxon>
        <taxon>Basidiomycota</taxon>
        <taxon>Agaricomycotina</taxon>
        <taxon>Agaricomycetes</taxon>
        <taxon>Agaricomycetidae</taxon>
        <taxon>Agaricales</taxon>
        <taxon>Marasmiineae</taxon>
        <taxon>Mycenaceae</taxon>
        <taxon>Mycena</taxon>
    </lineage>
</organism>
<reference evidence="1" key="1">
    <citation type="submission" date="2023-03" db="EMBL/GenBank/DDBJ databases">
        <title>Massive genome expansion in bonnet fungi (Mycena s.s.) driven by repeated elements and novel gene families across ecological guilds.</title>
        <authorList>
            <consortium name="Lawrence Berkeley National Laboratory"/>
            <person name="Harder C.B."/>
            <person name="Miyauchi S."/>
            <person name="Viragh M."/>
            <person name="Kuo A."/>
            <person name="Thoen E."/>
            <person name="Andreopoulos B."/>
            <person name="Lu D."/>
            <person name="Skrede I."/>
            <person name="Drula E."/>
            <person name="Henrissat B."/>
            <person name="Morin E."/>
            <person name="Kohler A."/>
            <person name="Barry K."/>
            <person name="LaButti K."/>
            <person name="Morin E."/>
            <person name="Salamov A."/>
            <person name="Lipzen A."/>
            <person name="Mereny Z."/>
            <person name="Hegedus B."/>
            <person name="Baldrian P."/>
            <person name="Stursova M."/>
            <person name="Weitz H."/>
            <person name="Taylor A."/>
            <person name="Grigoriev I.V."/>
            <person name="Nagy L.G."/>
            <person name="Martin F."/>
            <person name="Kauserud H."/>
        </authorList>
    </citation>
    <scope>NUCLEOTIDE SEQUENCE</scope>
    <source>
        <strain evidence="1">CBHHK002</strain>
    </source>
</reference>
<dbReference type="Gene3D" id="3.90.1140.10">
    <property type="entry name" value="Cyclic phosphodiesterase"/>
    <property type="match status" value="1"/>
</dbReference>
<accession>A0AAD6ZSW3</accession>
<dbReference type="EMBL" id="JARIHO010000029">
    <property type="protein sequence ID" value="KAJ7337464.1"/>
    <property type="molecule type" value="Genomic_DNA"/>
</dbReference>
<dbReference type="AlphaFoldDB" id="A0AAD6ZSW3"/>
<protein>
    <submittedName>
        <fullName evidence="1">2',3'-cyclic-nucleotide 3'-phosphodiesterase</fullName>
    </submittedName>
</protein>
<dbReference type="SUPFAM" id="SSF55144">
    <property type="entry name" value="LigT-like"/>
    <property type="match status" value="1"/>
</dbReference>
<dbReference type="Proteomes" id="UP001218218">
    <property type="component" value="Unassembled WGS sequence"/>
</dbReference>
<dbReference type="GO" id="GO:0004113">
    <property type="term" value="F:2',3'-cyclic-nucleotide 3'-phosphodiesterase activity"/>
    <property type="evidence" value="ECO:0007669"/>
    <property type="project" value="TreeGrafter"/>
</dbReference>
<gene>
    <name evidence="1" type="ORF">DFH08DRAFT_254525</name>
</gene>
<dbReference type="PANTHER" id="PTHR28141:SF1">
    <property type="entry name" value="2',3'-CYCLIC-NUCLEOTIDE 3'-PHOSPHODIESTERASE"/>
    <property type="match status" value="1"/>
</dbReference>